<evidence type="ECO:0000256" key="2">
    <source>
        <dbReference type="ARBA" id="ARBA00022679"/>
    </source>
</evidence>
<dbReference type="GO" id="GO:0003677">
    <property type="term" value="F:DNA binding"/>
    <property type="evidence" value="ECO:0007669"/>
    <property type="project" value="InterPro"/>
</dbReference>
<keyword evidence="2" id="KW-0808">Transferase</keyword>
<dbReference type="AlphaFoldDB" id="A0A7K0BTR7"/>
<protein>
    <recommendedName>
        <fullName evidence="4">DNA methylase N-4/N-6 domain-containing protein</fullName>
    </recommendedName>
</protein>
<comment type="caution">
    <text evidence="5">The sequence shown here is derived from an EMBL/GenBank/DDBJ whole genome shotgun (WGS) entry which is preliminary data.</text>
</comment>
<organism evidence="5 6">
    <name type="scientific">Actinomadura macrotermitis</name>
    <dbReference type="NCBI Taxonomy" id="2585200"/>
    <lineage>
        <taxon>Bacteria</taxon>
        <taxon>Bacillati</taxon>
        <taxon>Actinomycetota</taxon>
        <taxon>Actinomycetes</taxon>
        <taxon>Streptosporangiales</taxon>
        <taxon>Thermomonosporaceae</taxon>
        <taxon>Actinomadura</taxon>
    </lineage>
</organism>
<proteinExistence type="predicted"/>
<name>A0A7K0BTR7_9ACTN</name>
<feature type="domain" description="DNA methylase N-4/N-6" evidence="4">
    <location>
        <begin position="13"/>
        <end position="94"/>
    </location>
</feature>
<gene>
    <name evidence="5" type="ORF">ACRB68_25920</name>
</gene>
<keyword evidence="6" id="KW-1185">Reference proteome</keyword>
<evidence type="ECO:0000256" key="3">
    <source>
        <dbReference type="SAM" id="MobiDB-lite"/>
    </source>
</evidence>
<evidence type="ECO:0000259" key="4">
    <source>
        <dbReference type="Pfam" id="PF01555"/>
    </source>
</evidence>
<dbReference type="Gene3D" id="3.40.50.150">
    <property type="entry name" value="Vaccinia Virus protein VP39"/>
    <property type="match status" value="1"/>
</dbReference>
<dbReference type="EMBL" id="WEGH01000002">
    <property type="protein sequence ID" value="MQY04537.1"/>
    <property type="molecule type" value="Genomic_DNA"/>
</dbReference>
<dbReference type="PRINTS" id="PR00508">
    <property type="entry name" value="S21N4MTFRASE"/>
</dbReference>
<evidence type="ECO:0000256" key="1">
    <source>
        <dbReference type="ARBA" id="ARBA00022603"/>
    </source>
</evidence>
<dbReference type="RefSeq" id="WP_153532748.1">
    <property type="nucleotide sequence ID" value="NZ_WEGH01000002.1"/>
</dbReference>
<accession>A0A7K0BTR7</accession>
<dbReference type="Pfam" id="PF01555">
    <property type="entry name" value="N6_N4_Mtase"/>
    <property type="match status" value="1"/>
</dbReference>
<dbReference type="SUPFAM" id="SSF53335">
    <property type="entry name" value="S-adenosyl-L-methionine-dependent methyltransferases"/>
    <property type="match status" value="1"/>
</dbReference>
<dbReference type="OrthoDB" id="1637728at2"/>
<keyword evidence="1" id="KW-0489">Methyltransferase</keyword>
<dbReference type="Proteomes" id="UP000487268">
    <property type="component" value="Unassembled WGS sequence"/>
</dbReference>
<evidence type="ECO:0000313" key="5">
    <source>
        <dbReference type="EMBL" id="MQY04537.1"/>
    </source>
</evidence>
<dbReference type="InterPro" id="IPR001091">
    <property type="entry name" value="RM_Methyltransferase"/>
</dbReference>
<dbReference type="GO" id="GO:0032259">
    <property type="term" value="P:methylation"/>
    <property type="evidence" value="ECO:0007669"/>
    <property type="project" value="UniProtKB-KW"/>
</dbReference>
<evidence type="ECO:0000313" key="6">
    <source>
        <dbReference type="Proteomes" id="UP000487268"/>
    </source>
</evidence>
<dbReference type="InterPro" id="IPR002941">
    <property type="entry name" value="DNA_methylase_N4/N6"/>
</dbReference>
<feature type="region of interest" description="Disordered" evidence="3">
    <location>
        <begin position="1"/>
        <end position="36"/>
    </location>
</feature>
<sequence>MNQHPGHNGDDQWLPSVLATGQQPSRTQRKDRYNAESMRHPAKMLPAIAAQVIKAFTRPGELVVDPVCGIGTTLVEAVHQGRDAIGMEHEHDFALLASGNLSRARCQGATGTRLVVWGDARGIHRSIP</sequence>
<reference evidence="5 6" key="1">
    <citation type="submission" date="2019-10" db="EMBL/GenBank/DDBJ databases">
        <title>Actinomadura rubteroloni sp. nov. and Actinomadura macrotermitis sp. nov., isolated from the gut of fungus growing-termite Macrotermes natalensis.</title>
        <authorList>
            <person name="Benndorf R."/>
            <person name="Martin K."/>
            <person name="Kuefner M."/>
            <person name="De Beer W."/>
            <person name="Kaster A.-K."/>
            <person name="Vollmers J."/>
            <person name="Poulsen M."/>
            <person name="Beemelmanns C."/>
        </authorList>
    </citation>
    <scope>NUCLEOTIDE SEQUENCE [LARGE SCALE GENOMIC DNA]</scope>
    <source>
        <strain evidence="5 6">RB68</strain>
    </source>
</reference>
<dbReference type="GO" id="GO:0008170">
    <property type="term" value="F:N-methyltransferase activity"/>
    <property type="evidence" value="ECO:0007669"/>
    <property type="project" value="InterPro"/>
</dbReference>
<dbReference type="InterPro" id="IPR029063">
    <property type="entry name" value="SAM-dependent_MTases_sf"/>
</dbReference>